<keyword evidence="3" id="KW-0808">Transferase</keyword>
<evidence type="ECO:0000256" key="4">
    <source>
        <dbReference type="ARBA" id="ARBA00022695"/>
    </source>
</evidence>
<dbReference type="Proteomes" id="UP000324748">
    <property type="component" value="Unassembled WGS sequence"/>
</dbReference>
<accession>A0A5B0LZK9</accession>
<dbReference type="PANTHER" id="PTHR10739:SF13">
    <property type="entry name" value="CHOLINE-PHOSPHATE CYTIDYLYLTRANSFERASE"/>
    <property type="match status" value="1"/>
</dbReference>
<dbReference type="FunFam" id="3.40.50.620:FF:000172">
    <property type="entry name" value="Related to choline-phosphate cytidylyltransferase"/>
    <property type="match status" value="1"/>
</dbReference>
<evidence type="ECO:0000256" key="8">
    <source>
        <dbReference type="ARBA" id="ARBA00026101"/>
    </source>
</evidence>
<evidence type="ECO:0000256" key="9">
    <source>
        <dbReference type="SAM" id="MobiDB-lite"/>
    </source>
</evidence>
<dbReference type="GO" id="GO:0004105">
    <property type="term" value="F:choline-phosphate cytidylyltransferase activity"/>
    <property type="evidence" value="ECO:0007669"/>
    <property type="project" value="UniProtKB-EC"/>
</dbReference>
<organism evidence="11 13">
    <name type="scientific">Puccinia graminis f. sp. tritici</name>
    <dbReference type="NCBI Taxonomy" id="56615"/>
    <lineage>
        <taxon>Eukaryota</taxon>
        <taxon>Fungi</taxon>
        <taxon>Dikarya</taxon>
        <taxon>Basidiomycota</taxon>
        <taxon>Pucciniomycotina</taxon>
        <taxon>Pucciniomycetes</taxon>
        <taxon>Pucciniales</taxon>
        <taxon>Pucciniaceae</taxon>
        <taxon>Puccinia</taxon>
    </lineage>
</organism>
<name>A0A5B0LZK9_PUCGR</name>
<keyword evidence="13" id="KW-1185">Reference proteome</keyword>
<dbReference type="GO" id="GO:0031210">
    <property type="term" value="F:phosphatidylcholine binding"/>
    <property type="evidence" value="ECO:0007669"/>
    <property type="project" value="TreeGrafter"/>
</dbReference>
<keyword evidence="7" id="KW-1208">Phospholipid metabolism</keyword>
<feature type="region of interest" description="Disordered" evidence="9">
    <location>
        <begin position="461"/>
        <end position="498"/>
    </location>
</feature>
<feature type="compositionally biased region" description="Polar residues" evidence="9">
    <location>
        <begin position="191"/>
        <end position="216"/>
    </location>
</feature>
<dbReference type="InterPro" id="IPR041723">
    <property type="entry name" value="CCT"/>
</dbReference>
<dbReference type="CDD" id="cd02174">
    <property type="entry name" value="CCT"/>
    <property type="match status" value="1"/>
</dbReference>
<dbReference type="InterPro" id="IPR014729">
    <property type="entry name" value="Rossmann-like_a/b/a_fold"/>
</dbReference>
<dbReference type="InterPro" id="IPR045049">
    <property type="entry name" value="Pcy1-like"/>
</dbReference>
<reference evidence="11 13" key="1">
    <citation type="submission" date="2019-05" db="EMBL/GenBank/DDBJ databases">
        <title>Emergence of the Ug99 lineage of the wheat stem rust pathogen through somatic hybridization.</title>
        <authorList>
            <person name="Li F."/>
            <person name="Upadhyaya N.M."/>
            <person name="Sperschneider J."/>
            <person name="Matny O."/>
            <person name="Nguyen-Phuc H."/>
            <person name="Mago R."/>
            <person name="Raley C."/>
            <person name="Miller M.E."/>
            <person name="Silverstein K.A.T."/>
            <person name="Henningsen E."/>
            <person name="Hirsch C.D."/>
            <person name="Visser B."/>
            <person name="Pretorius Z.A."/>
            <person name="Steffenson B.J."/>
            <person name="Schwessinger B."/>
            <person name="Dodds P.N."/>
            <person name="Figueroa M."/>
        </authorList>
    </citation>
    <scope>NUCLEOTIDE SEQUENCE [LARGE SCALE GENOMIC DNA]</scope>
    <source>
        <strain evidence="11">21-0</strain>
    </source>
</reference>
<feature type="compositionally biased region" description="Polar residues" evidence="9">
    <location>
        <begin position="489"/>
        <end position="498"/>
    </location>
</feature>
<keyword evidence="2" id="KW-0444">Lipid biosynthesis</keyword>
<feature type="compositionally biased region" description="Polar residues" evidence="9">
    <location>
        <begin position="51"/>
        <end position="66"/>
    </location>
</feature>
<keyword evidence="5" id="KW-0443">Lipid metabolism</keyword>
<feature type="compositionally biased region" description="Low complexity" evidence="9">
    <location>
        <begin position="1"/>
        <end position="13"/>
    </location>
</feature>
<evidence type="ECO:0000256" key="3">
    <source>
        <dbReference type="ARBA" id="ARBA00022679"/>
    </source>
</evidence>
<dbReference type="Pfam" id="PF01467">
    <property type="entry name" value="CTP_transf_like"/>
    <property type="match status" value="1"/>
</dbReference>
<evidence type="ECO:0000256" key="6">
    <source>
        <dbReference type="ARBA" id="ARBA00023209"/>
    </source>
</evidence>
<evidence type="ECO:0000256" key="2">
    <source>
        <dbReference type="ARBA" id="ARBA00022516"/>
    </source>
</evidence>
<dbReference type="InterPro" id="IPR004821">
    <property type="entry name" value="Cyt_trans-like"/>
</dbReference>
<dbReference type="SUPFAM" id="SSF52374">
    <property type="entry name" value="Nucleotidylyl transferase"/>
    <property type="match status" value="1"/>
</dbReference>
<feature type="region of interest" description="Disordered" evidence="9">
    <location>
        <begin position="1"/>
        <end position="88"/>
    </location>
</feature>
<sequence>MLQSPPKSTSSSAPVPPPVIVKRRRKSGKGQGESSREASADNDPMADDTDTASMTSPRNPSNQFRNRTAFEESHHSLAPPHRHKRPQTLAATATINNSIPLLGKDDTSPLRISAAGLSHQASLESGLDSSTSTYDGDVSSAPGRADKRGHTTVIKHPQAAQSDDASSESKAGSGPGSALSHMSWAHENHPQQHSHSQLAPPNKANTTPRSQSLTTKPLNPNLPPAPHGILSRIAPEDLQAEMKEAIQNSSKQRTVCHFPCLPSASIHTMFFKDAEVLFLWTRQYSINPPPTDRPVRIYADGVYDLFHYGHALQLRQCKLFFPEVYLMVGVCSDELVRKYKASPVLTSAERYESVANCKWVDQVIEDAPWQVDAAFFEKYQIDYVAHDEEPYVSVNSDDVYAYAKSIGKFLPTRRTDGVSTSELLQRIVGGYIEGTYDNKLEKIGAGDLCSNIAFSDTGSGAHRGAGCRTPMVPRSPVHQTDAEMDDGTTAGNDPAQQN</sequence>
<evidence type="ECO:0000259" key="10">
    <source>
        <dbReference type="Pfam" id="PF01467"/>
    </source>
</evidence>
<evidence type="ECO:0000256" key="7">
    <source>
        <dbReference type="ARBA" id="ARBA00023264"/>
    </source>
</evidence>
<protein>
    <recommendedName>
        <fullName evidence="8">choline-phosphate cytidylyltransferase</fullName>
        <ecNumber evidence="8">2.7.7.15</ecNumber>
    </recommendedName>
</protein>
<comment type="similarity">
    <text evidence="1">Belongs to the cytidylyltransferase family.</text>
</comment>
<dbReference type="GO" id="GO:0005635">
    <property type="term" value="C:nuclear envelope"/>
    <property type="evidence" value="ECO:0007669"/>
    <property type="project" value="TreeGrafter"/>
</dbReference>
<dbReference type="NCBIfam" id="TIGR00125">
    <property type="entry name" value="cyt_tran_rel"/>
    <property type="match status" value="1"/>
</dbReference>
<dbReference type="OrthoDB" id="17102at2759"/>
<feature type="domain" description="Cytidyltransferase-like" evidence="10">
    <location>
        <begin position="298"/>
        <end position="425"/>
    </location>
</feature>
<keyword evidence="4" id="KW-0548">Nucleotidyltransferase</keyword>
<proteinExistence type="inferred from homology"/>
<dbReference type="AlphaFoldDB" id="A0A5B0LZK9"/>
<dbReference type="EC" id="2.7.7.15" evidence="8"/>
<evidence type="ECO:0000313" key="11">
    <source>
        <dbReference type="EMBL" id="KAA1069751.1"/>
    </source>
</evidence>
<feature type="compositionally biased region" description="Polar residues" evidence="9">
    <location>
        <begin position="119"/>
        <end position="134"/>
    </location>
</feature>
<feature type="region of interest" description="Disordered" evidence="9">
    <location>
        <begin position="118"/>
        <end position="226"/>
    </location>
</feature>
<gene>
    <name evidence="12" type="ORF">PGT21_030838</name>
    <name evidence="11" type="ORF">PGT21_032681</name>
</gene>
<dbReference type="EMBL" id="VSWC01000183">
    <property type="protein sequence ID" value="KAA1069751.1"/>
    <property type="molecule type" value="Genomic_DNA"/>
</dbReference>
<evidence type="ECO:0000256" key="1">
    <source>
        <dbReference type="ARBA" id="ARBA00010101"/>
    </source>
</evidence>
<keyword evidence="6" id="KW-0594">Phospholipid biosynthesis</keyword>
<dbReference type="Gene3D" id="3.40.50.620">
    <property type="entry name" value="HUPs"/>
    <property type="match status" value="1"/>
</dbReference>
<comment type="caution">
    <text evidence="11">The sequence shown here is derived from an EMBL/GenBank/DDBJ whole genome shotgun (WGS) entry which is preliminary data.</text>
</comment>
<dbReference type="PANTHER" id="PTHR10739">
    <property type="entry name" value="CYTIDYLYLTRANSFERASE"/>
    <property type="match status" value="1"/>
</dbReference>
<evidence type="ECO:0000313" key="13">
    <source>
        <dbReference type="Proteomes" id="UP000324748"/>
    </source>
</evidence>
<evidence type="ECO:0000256" key="5">
    <source>
        <dbReference type="ARBA" id="ARBA00023098"/>
    </source>
</evidence>
<dbReference type="EMBL" id="VSWC01000041">
    <property type="protein sequence ID" value="KAA1104738.1"/>
    <property type="molecule type" value="Genomic_DNA"/>
</dbReference>
<evidence type="ECO:0000313" key="12">
    <source>
        <dbReference type="EMBL" id="KAA1104738.1"/>
    </source>
</evidence>